<accession>A0A7W3V2D7</accession>
<proteinExistence type="predicted"/>
<gene>
    <name evidence="2" type="ORF">H4O09_13985</name>
</gene>
<sequence length="135" mass="14484">MSEGFKRGIQEFTKTSLGDLAFVQRVLGTTLSEGSQVQGSLVRKSDQGTFEGYPVRDIELRSGLGGEGPYVLLFTITPPGVPFATKQWPEATPSPPDPGANDSKGYWKVPGDGVSVVFGMNAEESHIVQVAINNR</sequence>
<comment type="caution">
    <text evidence="2">The sequence shown here is derived from an EMBL/GenBank/DDBJ whole genome shotgun (WGS) entry which is preliminary data.</text>
</comment>
<evidence type="ECO:0000313" key="3">
    <source>
        <dbReference type="Proteomes" id="UP000550609"/>
    </source>
</evidence>
<dbReference type="Proteomes" id="UP000550609">
    <property type="component" value="Unassembled WGS sequence"/>
</dbReference>
<feature type="region of interest" description="Disordered" evidence="1">
    <location>
        <begin position="84"/>
        <end position="106"/>
    </location>
</feature>
<dbReference type="AlphaFoldDB" id="A0A7W3V2D7"/>
<reference evidence="2 3" key="1">
    <citation type="submission" date="2020-08" db="EMBL/GenBank/DDBJ databases">
        <title>Stenotrophomonas sp. W1S232.</title>
        <authorList>
            <person name="Deng Y."/>
        </authorList>
    </citation>
    <scope>NUCLEOTIDE SEQUENCE [LARGE SCALE GENOMIC DNA]</scope>
    <source>
        <strain evidence="2 3">W1S232</strain>
    </source>
</reference>
<protein>
    <submittedName>
        <fullName evidence="2">Uncharacterized protein</fullName>
    </submittedName>
</protein>
<organism evidence="2 3">
    <name type="scientific">Stenotrophomonas koreensis</name>
    <dbReference type="NCBI Taxonomy" id="266128"/>
    <lineage>
        <taxon>Bacteria</taxon>
        <taxon>Pseudomonadati</taxon>
        <taxon>Pseudomonadota</taxon>
        <taxon>Gammaproteobacteria</taxon>
        <taxon>Lysobacterales</taxon>
        <taxon>Lysobacteraceae</taxon>
        <taxon>Stenotrophomonas</taxon>
    </lineage>
</organism>
<evidence type="ECO:0000313" key="2">
    <source>
        <dbReference type="EMBL" id="MBB1118161.1"/>
    </source>
</evidence>
<name>A0A7W3V2D7_9GAMM</name>
<evidence type="ECO:0000256" key="1">
    <source>
        <dbReference type="SAM" id="MobiDB-lite"/>
    </source>
</evidence>
<dbReference type="RefSeq" id="WP_182623069.1">
    <property type="nucleotide sequence ID" value="NZ_JACIUV010000008.1"/>
</dbReference>
<dbReference type="EMBL" id="JACIUV010000008">
    <property type="protein sequence ID" value="MBB1118161.1"/>
    <property type="molecule type" value="Genomic_DNA"/>
</dbReference>